<dbReference type="EMBL" id="EF633869">
    <property type="protein sequence ID" value="ABR23386.1"/>
    <property type="molecule type" value="mRNA"/>
</dbReference>
<keyword evidence="1" id="KW-0732">Signal</keyword>
<sequence>MLQALYVPFLFICVLGGAVAASGGCASGATTNAWHMSLTSTRFVLVAVLLKGSVYAHTSSSRVASLALPRSDVVKDDGLVEKCKSLKSGATGLSSLFDLIGGGEWVLGGASYVVTESQKQAVMDYTGNCTTPEVGPVPKNILLTKWNKDGTYIYPGCGHRDHMLWNDMNVAPCLADR</sequence>
<reference evidence="2" key="2">
    <citation type="journal article" date="2008" name="Insect Biochem. Mol. Biol.">
        <title>An insight into the sialome of the soft tick, Ornithodorus parkeri.</title>
        <authorList>
            <person name="Francischetti I.M."/>
            <person name="Mans B.J."/>
            <person name="Meng Z."/>
            <person name="Gudderra N."/>
            <person name="Veenstra T.D."/>
            <person name="Pham V.M."/>
            <person name="Ribeiro J.M."/>
        </authorList>
    </citation>
    <scope>NUCLEOTIDE SEQUENCE</scope>
    <source>
        <tissue evidence="2">Salivary gland</tissue>
    </source>
</reference>
<name>A6N9Q3_ORNPR</name>
<reference evidence="2" key="1">
    <citation type="submission" date="2007-05" db="EMBL/GenBank/DDBJ databases">
        <authorList>
            <person name="Douchkov D."/>
            <person name="Schweizer P."/>
        </authorList>
    </citation>
    <scope>NUCLEOTIDE SEQUENCE</scope>
    <source>
        <tissue evidence="2">Salivary gland</tissue>
    </source>
</reference>
<evidence type="ECO:0000313" key="2">
    <source>
        <dbReference type="EMBL" id="ABR23386.1"/>
    </source>
</evidence>
<accession>A6N9Q3</accession>
<protein>
    <submittedName>
        <fullName evidence="2">Salivary lipocalin</fullName>
    </submittedName>
</protein>
<feature type="chain" id="PRO_5002697424" evidence="1">
    <location>
        <begin position="21"/>
        <end position="177"/>
    </location>
</feature>
<evidence type="ECO:0000256" key="1">
    <source>
        <dbReference type="SAM" id="SignalP"/>
    </source>
</evidence>
<organism evidence="2">
    <name type="scientific">Ornithodoros parkeri</name>
    <name type="common">Soft tick</name>
    <name type="synonym">Argasid tick</name>
    <dbReference type="NCBI Taxonomy" id="140564"/>
    <lineage>
        <taxon>Eukaryota</taxon>
        <taxon>Metazoa</taxon>
        <taxon>Ecdysozoa</taxon>
        <taxon>Arthropoda</taxon>
        <taxon>Chelicerata</taxon>
        <taxon>Arachnida</taxon>
        <taxon>Acari</taxon>
        <taxon>Parasitiformes</taxon>
        <taxon>Ixodida</taxon>
        <taxon>Ixodoidea</taxon>
        <taxon>Argasidae</taxon>
        <taxon>Ornithodorinae</taxon>
        <taxon>Ornithodoros</taxon>
    </lineage>
</organism>
<dbReference type="AlphaFoldDB" id="A6N9Q3"/>
<proteinExistence type="evidence at transcript level"/>
<feature type="signal peptide" evidence="1">
    <location>
        <begin position="1"/>
        <end position="20"/>
    </location>
</feature>